<reference evidence="13 14" key="1">
    <citation type="submission" date="2018-11" db="EMBL/GenBank/DDBJ databases">
        <title>Genome assembly of Steccherinum ochraceum LE-BIN_3174, the white-rot fungus of the Steccherinaceae family (The Residual Polyporoid clade, Polyporales, Basidiomycota).</title>
        <authorList>
            <person name="Fedorova T.V."/>
            <person name="Glazunova O.A."/>
            <person name="Landesman E.O."/>
            <person name="Moiseenko K.V."/>
            <person name="Psurtseva N.V."/>
            <person name="Savinova O.S."/>
            <person name="Shakhova N.V."/>
            <person name="Tyazhelova T.V."/>
            <person name="Vasina D.V."/>
        </authorList>
    </citation>
    <scope>NUCLEOTIDE SEQUENCE [LARGE SCALE GENOMIC DNA]</scope>
    <source>
        <strain evidence="13 14">LE-BIN_3174</strain>
    </source>
</reference>
<dbReference type="GO" id="GO:0020037">
    <property type="term" value="F:heme binding"/>
    <property type="evidence" value="ECO:0007669"/>
    <property type="project" value="InterPro"/>
</dbReference>
<keyword evidence="14" id="KW-1185">Reference proteome</keyword>
<evidence type="ECO:0008006" key="15">
    <source>
        <dbReference type="Google" id="ProtNLM"/>
    </source>
</evidence>
<dbReference type="PRINTS" id="PR00463">
    <property type="entry name" value="EP450I"/>
</dbReference>
<evidence type="ECO:0000313" key="13">
    <source>
        <dbReference type="EMBL" id="TCD67636.1"/>
    </source>
</evidence>
<comment type="subcellular location">
    <subcellularLocation>
        <location evidence="2">Membrane</location>
        <topology evidence="2">Single-pass membrane protein</topology>
    </subcellularLocation>
</comment>
<dbReference type="InterPro" id="IPR050364">
    <property type="entry name" value="Cytochrome_P450_fung"/>
</dbReference>
<dbReference type="GO" id="GO:0004497">
    <property type="term" value="F:monooxygenase activity"/>
    <property type="evidence" value="ECO:0007669"/>
    <property type="project" value="UniProtKB-KW"/>
</dbReference>
<evidence type="ECO:0000256" key="1">
    <source>
        <dbReference type="ARBA" id="ARBA00001971"/>
    </source>
</evidence>
<keyword evidence="12" id="KW-0472">Membrane</keyword>
<comment type="pathway">
    <text evidence="3">Secondary metabolite biosynthesis.</text>
</comment>
<dbReference type="Pfam" id="PF00067">
    <property type="entry name" value="p450"/>
    <property type="match status" value="1"/>
</dbReference>
<dbReference type="GO" id="GO:0005506">
    <property type="term" value="F:iron ion binding"/>
    <property type="evidence" value="ECO:0007669"/>
    <property type="project" value="InterPro"/>
</dbReference>
<keyword evidence="7" id="KW-0479">Metal-binding</keyword>
<evidence type="ECO:0000256" key="9">
    <source>
        <dbReference type="ARBA" id="ARBA00023002"/>
    </source>
</evidence>
<keyword evidence="9" id="KW-0560">Oxidoreductase</keyword>
<comment type="caution">
    <text evidence="13">The sequence shown here is derived from an EMBL/GenBank/DDBJ whole genome shotgun (WGS) entry which is preliminary data.</text>
</comment>
<evidence type="ECO:0000256" key="4">
    <source>
        <dbReference type="ARBA" id="ARBA00010617"/>
    </source>
</evidence>
<accession>A0A4R0RJG9</accession>
<gene>
    <name evidence="13" type="ORF">EIP91_012201</name>
</gene>
<keyword evidence="10" id="KW-0408">Iron</keyword>
<name>A0A4R0RJG9_9APHY</name>
<dbReference type="EMBL" id="RWJN01000091">
    <property type="protein sequence ID" value="TCD67636.1"/>
    <property type="molecule type" value="Genomic_DNA"/>
</dbReference>
<evidence type="ECO:0000256" key="8">
    <source>
        <dbReference type="ARBA" id="ARBA00022989"/>
    </source>
</evidence>
<organism evidence="13 14">
    <name type="scientific">Steccherinum ochraceum</name>
    <dbReference type="NCBI Taxonomy" id="92696"/>
    <lineage>
        <taxon>Eukaryota</taxon>
        <taxon>Fungi</taxon>
        <taxon>Dikarya</taxon>
        <taxon>Basidiomycota</taxon>
        <taxon>Agaricomycotina</taxon>
        <taxon>Agaricomycetes</taxon>
        <taxon>Polyporales</taxon>
        <taxon>Steccherinaceae</taxon>
        <taxon>Steccherinum</taxon>
    </lineage>
</organism>
<dbReference type="PANTHER" id="PTHR46300">
    <property type="entry name" value="P450, PUTATIVE (EUROFUNG)-RELATED-RELATED"/>
    <property type="match status" value="1"/>
</dbReference>
<dbReference type="GO" id="GO:0016705">
    <property type="term" value="F:oxidoreductase activity, acting on paired donors, with incorporation or reduction of molecular oxygen"/>
    <property type="evidence" value="ECO:0007669"/>
    <property type="project" value="InterPro"/>
</dbReference>
<proteinExistence type="inferred from homology"/>
<evidence type="ECO:0000256" key="6">
    <source>
        <dbReference type="ARBA" id="ARBA00022692"/>
    </source>
</evidence>
<protein>
    <recommendedName>
        <fullName evidence="15">Cytochrome P450</fullName>
    </recommendedName>
</protein>
<dbReference type="STRING" id="92696.A0A4R0RJG9"/>
<dbReference type="Gene3D" id="1.10.630.10">
    <property type="entry name" value="Cytochrome P450"/>
    <property type="match status" value="1"/>
</dbReference>
<comment type="cofactor">
    <cofactor evidence="1">
        <name>heme</name>
        <dbReference type="ChEBI" id="CHEBI:30413"/>
    </cofactor>
</comment>
<evidence type="ECO:0000256" key="3">
    <source>
        <dbReference type="ARBA" id="ARBA00005179"/>
    </source>
</evidence>
<dbReference type="AlphaFoldDB" id="A0A4R0RJG9"/>
<evidence type="ECO:0000256" key="2">
    <source>
        <dbReference type="ARBA" id="ARBA00004167"/>
    </source>
</evidence>
<dbReference type="PANTHER" id="PTHR46300:SF7">
    <property type="entry name" value="P450, PUTATIVE (EUROFUNG)-RELATED"/>
    <property type="match status" value="1"/>
</dbReference>
<evidence type="ECO:0000256" key="12">
    <source>
        <dbReference type="ARBA" id="ARBA00023136"/>
    </source>
</evidence>
<dbReference type="Proteomes" id="UP000292702">
    <property type="component" value="Unassembled WGS sequence"/>
</dbReference>
<dbReference type="GO" id="GO:0016020">
    <property type="term" value="C:membrane"/>
    <property type="evidence" value="ECO:0007669"/>
    <property type="project" value="UniProtKB-SubCell"/>
</dbReference>
<evidence type="ECO:0000313" key="14">
    <source>
        <dbReference type="Proteomes" id="UP000292702"/>
    </source>
</evidence>
<dbReference type="InterPro" id="IPR001128">
    <property type="entry name" value="Cyt_P450"/>
</dbReference>
<evidence type="ECO:0000256" key="11">
    <source>
        <dbReference type="ARBA" id="ARBA00023033"/>
    </source>
</evidence>
<keyword evidence="8" id="KW-1133">Transmembrane helix</keyword>
<dbReference type="OrthoDB" id="2789670at2759"/>
<sequence>MTKKYGDIVHLSAFGQSIIVLGSAQAVTDLMEKRSSTYSGRYHLTMLHDLMGFDWALSLLSYNEKWRRHRKMFHHYFGAHAAEAFKPIQQRQSQALLKRISAAPDQFFQHVRHTTSATIMEVTYGFDVKEENDEWVNLVEEAVHGYSLGGTFGQFVVDILPILKHVPAWIPGANFQKVAAHYRKLAIAMRVEPFEAVKAAVNSGTARPSAAASMIEHLRSLTGPFREEEEKLSQNCSAMAYGAGADTTTAALQSFLVAMVLYPEVQRKAQAELDAVVGQHRPPAFDDRGSLPYVEALIKETLRWQMVAPLGKYLLLLLPVPQLH</sequence>
<evidence type="ECO:0000256" key="5">
    <source>
        <dbReference type="ARBA" id="ARBA00022617"/>
    </source>
</evidence>
<dbReference type="InterPro" id="IPR002401">
    <property type="entry name" value="Cyt_P450_E_grp-I"/>
</dbReference>
<dbReference type="InterPro" id="IPR036396">
    <property type="entry name" value="Cyt_P450_sf"/>
</dbReference>
<comment type="similarity">
    <text evidence="4">Belongs to the cytochrome P450 family.</text>
</comment>
<keyword evidence="5" id="KW-0349">Heme</keyword>
<evidence type="ECO:0000256" key="10">
    <source>
        <dbReference type="ARBA" id="ARBA00023004"/>
    </source>
</evidence>
<keyword evidence="6" id="KW-0812">Transmembrane</keyword>
<dbReference type="SUPFAM" id="SSF48264">
    <property type="entry name" value="Cytochrome P450"/>
    <property type="match status" value="1"/>
</dbReference>
<keyword evidence="11" id="KW-0503">Monooxygenase</keyword>
<evidence type="ECO:0000256" key="7">
    <source>
        <dbReference type="ARBA" id="ARBA00022723"/>
    </source>
</evidence>